<evidence type="ECO:0000256" key="1">
    <source>
        <dbReference type="SAM" id="Coils"/>
    </source>
</evidence>
<dbReference type="AlphaFoldDB" id="A0A504YJW8"/>
<name>A0A504YJW8_FASGI</name>
<keyword evidence="1" id="KW-0175">Coiled coil</keyword>
<feature type="coiled-coil region" evidence="1">
    <location>
        <begin position="133"/>
        <end position="163"/>
    </location>
</feature>
<dbReference type="Proteomes" id="UP000316759">
    <property type="component" value="Unassembled WGS sequence"/>
</dbReference>
<keyword evidence="3" id="KW-1185">Reference proteome</keyword>
<reference evidence="2 3" key="1">
    <citation type="submission" date="2019-04" db="EMBL/GenBank/DDBJ databases">
        <title>Annotation for the trematode Fasciola gigantica.</title>
        <authorList>
            <person name="Choi Y.-J."/>
        </authorList>
    </citation>
    <scope>NUCLEOTIDE SEQUENCE [LARGE SCALE GENOMIC DNA]</scope>
    <source>
        <strain evidence="2">Uganda_cow_1</strain>
    </source>
</reference>
<sequence>MTSSRPVETQIKNAAEKITKALGEYFRKHVLASCKKVRDADESWFDDMLSGVIHDFQIECSKQVHSVLDDYSVSEKAELIKQANEQLQVSRPWHPSGDPEKDIRAHLLKQNLNHVEKISQVVLNLHRQLRPKLTELRAKRRQVQDEYTQLQLLARQLEELRRDAQFVDTFCLLFKEANPPHNQ</sequence>
<dbReference type="EMBL" id="SUNJ01009027">
    <property type="protein sequence ID" value="TPP60745.1"/>
    <property type="molecule type" value="Genomic_DNA"/>
</dbReference>
<gene>
    <name evidence="2" type="ORF">FGIG_00203</name>
</gene>
<proteinExistence type="predicted"/>
<evidence type="ECO:0000313" key="3">
    <source>
        <dbReference type="Proteomes" id="UP000316759"/>
    </source>
</evidence>
<dbReference type="OrthoDB" id="18453at2759"/>
<accession>A0A504YJW8</accession>
<comment type="caution">
    <text evidence="2">The sequence shown here is derived from an EMBL/GenBank/DDBJ whole genome shotgun (WGS) entry which is preliminary data.</text>
</comment>
<protein>
    <submittedName>
        <fullName evidence="2">Uncharacterized protein</fullName>
    </submittedName>
</protein>
<organism evidence="2 3">
    <name type="scientific">Fasciola gigantica</name>
    <name type="common">Giant liver fluke</name>
    <dbReference type="NCBI Taxonomy" id="46835"/>
    <lineage>
        <taxon>Eukaryota</taxon>
        <taxon>Metazoa</taxon>
        <taxon>Spiralia</taxon>
        <taxon>Lophotrochozoa</taxon>
        <taxon>Platyhelminthes</taxon>
        <taxon>Trematoda</taxon>
        <taxon>Digenea</taxon>
        <taxon>Plagiorchiida</taxon>
        <taxon>Echinostomata</taxon>
        <taxon>Echinostomatoidea</taxon>
        <taxon>Fasciolidae</taxon>
        <taxon>Fasciola</taxon>
    </lineage>
</organism>
<evidence type="ECO:0000313" key="2">
    <source>
        <dbReference type="EMBL" id="TPP60745.1"/>
    </source>
</evidence>